<feature type="domain" description="MYND-type" evidence="5">
    <location>
        <begin position="425"/>
        <end position="465"/>
    </location>
</feature>
<keyword evidence="7" id="KW-1185">Reference proteome</keyword>
<dbReference type="Pfam" id="PF01753">
    <property type="entry name" value="zf-MYND"/>
    <property type="match status" value="1"/>
</dbReference>
<dbReference type="SUPFAM" id="SSF144232">
    <property type="entry name" value="HIT/MYND zinc finger-like"/>
    <property type="match status" value="1"/>
</dbReference>
<evidence type="ECO:0000313" key="7">
    <source>
        <dbReference type="Proteomes" id="UP001215280"/>
    </source>
</evidence>
<dbReference type="EMBL" id="JARJLG010000111">
    <property type="protein sequence ID" value="KAJ7743714.1"/>
    <property type="molecule type" value="Genomic_DNA"/>
</dbReference>
<protein>
    <recommendedName>
        <fullName evidence="5">MYND-type domain-containing protein</fullName>
    </recommendedName>
</protein>
<keyword evidence="3" id="KW-0862">Zinc</keyword>
<reference evidence="6" key="1">
    <citation type="submission" date="2023-03" db="EMBL/GenBank/DDBJ databases">
        <title>Massive genome expansion in bonnet fungi (Mycena s.s.) driven by repeated elements and novel gene families across ecological guilds.</title>
        <authorList>
            <consortium name="Lawrence Berkeley National Laboratory"/>
            <person name="Harder C.B."/>
            <person name="Miyauchi S."/>
            <person name="Viragh M."/>
            <person name="Kuo A."/>
            <person name="Thoen E."/>
            <person name="Andreopoulos B."/>
            <person name="Lu D."/>
            <person name="Skrede I."/>
            <person name="Drula E."/>
            <person name="Henrissat B."/>
            <person name="Morin E."/>
            <person name="Kohler A."/>
            <person name="Barry K."/>
            <person name="LaButti K."/>
            <person name="Morin E."/>
            <person name="Salamov A."/>
            <person name="Lipzen A."/>
            <person name="Mereny Z."/>
            <person name="Hegedus B."/>
            <person name="Baldrian P."/>
            <person name="Stursova M."/>
            <person name="Weitz H."/>
            <person name="Taylor A."/>
            <person name="Grigoriev I.V."/>
            <person name="Nagy L.G."/>
            <person name="Martin F."/>
            <person name="Kauserud H."/>
        </authorList>
    </citation>
    <scope>NUCLEOTIDE SEQUENCE</scope>
    <source>
        <strain evidence="6">CBHHK188m</strain>
    </source>
</reference>
<name>A0AAD7IJK6_9AGAR</name>
<evidence type="ECO:0000256" key="4">
    <source>
        <dbReference type="PROSITE-ProRule" id="PRU00134"/>
    </source>
</evidence>
<keyword evidence="1" id="KW-0479">Metal-binding</keyword>
<evidence type="ECO:0000313" key="6">
    <source>
        <dbReference type="EMBL" id="KAJ7743714.1"/>
    </source>
</evidence>
<gene>
    <name evidence="6" type="ORF">DFH07DRAFT_925302</name>
</gene>
<evidence type="ECO:0000256" key="1">
    <source>
        <dbReference type="ARBA" id="ARBA00022723"/>
    </source>
</evidence>
<evidence type="ECO:0000256" key="2">
    <source>
        <dbReference type="ARBA" id="ARBA00022771"/>
    </source>
</evidence>
<dbReference type="GO" id="GO:0008270">
    <property type="term" value="F:zinc ion binding"/>
    <property type="evidence" value="ECO:0007669"/>
    <property type="project" value="UniProtKB-KW"/>
</dbReference>
<comment type="caution">
    <text evidence="6">The sequence shown here is derived from an EMBL/GenBank/DDBJ whole genome shotgun (WGS) entry which is preliminary data.</text>
</comment>
<evidence type="ECO:0000256" key="3">
    <source>
        <dbReference type="ARBA" id="ARBA00022833"/>
    </source>
</evidence>
<dbReference type="Proteomes" id="UP001215280">
    <property type="component" value="Unassembled WGS sequence"/>
</dbReference>
<dbReference type="Gene3D" id="6.10.140.2220">
    <property type="match status" value="1"/>
</dbReference>
<sequence length="646" mass="72838">MSLDPEAAAADAFIQKLHDDPEQIFSSYKTQTAKEIFAMVQFWKEKKEDGVIVPERLLETFMYHIGANKVPKVVKVPKENDGSARAWSSFKGLEAFFSEFKAPLGLCSRLMLIWRDGIFPWCCYFYAQRIALATDPDTARTSILTIVALIGKLIMHAGGENYGVIAATPGITSLCTHLAIHPDEKTIEACSPLSLLSSNPTWDYLDEIVVAADGKPGVVAKAFVDRLRLTIETPSRHSDRMSTLAMTLKCFMEIPHHPLAFAILADNGAWVVARMLAVVSPLIGPSLDPSHRYFSCTRAGLDFLRASLLQYDSPRLVAQAVDAGLLSAICVLGPLLDNNVNQSCRDSLRFILRDILPKSMMYRSVIKVIKHENKEMDGKLPDNTIMRTSLREEWMSFLLLLYLRITVAKFPKELKGKGNNVSCDCITCDKRGRKSELMRCGGCLYVYYCSKTCQKEARTIHREMCKLKKHSNLDGTPRALVFTPQDAQYLREVVATDANIHHPHLQKLAKREFPNEPEENFIICIDYTDPLYPTGTCSLKNIKTYVFPPVSGEAADPANVRAQNNEMIKMVRRNPKEYTFIEATFAYGERRLTRNLMLRPNFWVKPPSKGLQSALNWQNNKCANYDRPAEGLLELFLAMNIEYANV</sequence>
<dbReference type="AlphaFoldDB" id="A0AAD7IJK6"/>
<evidence type="ECO:0000259" key="5">
    <source>
        <dbReference type="PROSITE" id="PS50865"/>
    </source>
</evidence>
<organism evidence="6 7">
    <name type="scientific">Mycena maculata</name>
    <dbReference type="NCBI Taxonomy" id="230809"/>
    <lineage>
        <taxon>Eukaryota</taxon>
        <taxon>Fungi</taxon>
        <taxon>Dikarya</taxon>
        <taxon>Basidiomycota</taxon>
        <taxon>Agaricomycotina</taxon>
        <taxon>Agaricomycetes</taxon>
        <taxon>Agaricomycetidae</taxon>
        <taxon>Agaricales</taxon>
        <taxon>Marasmiineae</taxon>
        <taxon>Mycenaceae</taxon>
        <taxon>Mycena</taxon>
    </lineage>
</organism>
<proteinExistence type="predicted"/>
<dbReference type="InterPro" id="IPR002893">
    <property type="entry name" value="Znf_MYND"/>
</dbReference>
<accession>A0AAD7IJK6</accession>
<dbReference type="PROSITE" id="PS50865">
    <property type="entry name" value="ZF_MYND_2"/>
    <property type="match status" value="1"/>
</dbReference>
<keyword evidence="2 4" id="KW-0863">Zinc-finger</keyword>